<gene>
    <name evidence="16" type="primary">11436300</name>
    <name evidence="14" type="ordered locus">MTR_5g012030</name>
    <name evidence="15" type="ORF">MtrunA17_Chr5g0398901</name>
</gene>
<dbReference type="FunFam" id="1.25.40.10:FF:000102">
    <property type="entry name" value="hsp70-Hsp90 organizing protein 3-like"/>
    <property type="match status" value="1"/>
</dbReference>
<dbReference type="Gene3D" id="1.25.40.10">
    <property type="entry name" value="Tetratricopeptide repeat domain"/>
    <property type="match status" value="3"/>
</dbReference>
<dbReference type="GO" id="GO:0005737">
    <property type="term" value="C:cytoplasm"/>
    <property type="evidence" value="ECO:0007669"/>
    <property type="project" value="UniProtKB-SubCell"/>
</dbReference>
<dbReference type="InterPro" id="IPR019734">
    <property type="entry name" value="TPR_rpt"/>
</dbReference>
<dbReference type="GO" id="GO:0051879">
    <property type="term" value="F:Hsp90 protein binding"/>
    <property type="evidence" value="ECO:0000318"/>
    <property type="project" value="GO_Central"/>
</dbReference>
<keyword evidence="6 11" id="KW-0802">TPR repeat</keyword>
<dbReference type="ProMEX" id="G7KG90"/>
<dbReference type="EMBL" id="PSQE01000005">
    <property type="protein sequence ID" value="RHN53721.1"/>
    <property type="molecule type" value="Genomic_DNA"/>
</dbReference>
<dbReference type="PaxDb" id="3880-AES94218"/>
<dbReference type="SMART" id="SM00028">
    <property type="entry name" value="TPR"/>
    <property type="match status" value="9"/>
</dbReference>
<evidence type="ECO:0000259" key="13">
    <source>
        <dbReference type="SMART" id="SM00727"/>
    </source>
</evidence>
<feature type="domain" description="STI1" evidence="13">
    <location>
        <begin position="530"/>
        <end position="569"/>
    </location>
</feature>
<evidence type="ECO:0000256" key="10">
    <source>
        <dbReference type="ARBA" id="ARBA00023242"/>
    </source>
</evidence>
<dbReference type="InterPro" id="IPR041243">
    <property type="entry name" value="STI1/HOP_DP"/>
</dbReference>
<evidence type="ECO:0000313" key="14">
    <source>
        <dbReference type="EMBL" id="AES94218.1"/>
    </source>
</evidence>
<feature type="repeat" description="TPR" evidence="11">
    <location>
        <begin position="253"/>
        <end position="286"/>
    </location>
</feature>
<dbReference type="STRING" id="3880.G7KG90"/>
<reference evidence="14 17" key="1">
    <citation type="journal article" date="2011" name="Nature">
        <title>The Medicago genome provides insight into the evolution of rhizobial symbioses.</title>
        <authorList>
            <person name="Young N.D."/>
            <person name="Debelle F."/>
            <person name="Oldroyd G.E."/>
            <person name="Geurts R."/>
            <person name="Cannon S.B."/>
            <person name="Udvardi M.K."/>
            <person name="Benedito V.A."/>
            <person name="Mayer K.F."/>
            <person name="Gouzy J."/>
            <person name="Schoof H."/>
            <person name="Van de Peer Y."/>
            <person name="Proost S."/>
            <person name="Cook D.R."/>
            <person name="Meyers B.C."/>
            <person name="Spannagl M."/>
            <person name="Cheung F."/>
            <person name="De Mita S."/>
            <person name="Krishnakumar V."/>
            <person name="Gundlach H."/>
            <person name="Zhou S."/>
            <person name="Mudge J."/>
            <person name="Bharti A.K."/>
            <person name="Murray J.D."/>
            <person name="Naoumkina M.A."/>
            <person name="Rosen B."/>
            <person name="Silverstein K.A."/>
            <person name="Tang H."/>
            <person name="Rombauts S."/>
            <person name="Zhao P.X."/>
            <person name="Zhou P."/>
            <person name="Barbe V."/>
            <person name="Bardou P."/>
            <person name="Bechner M."/>
            <person name="Bellec A."/>
            <person name="Berger A."/>
            <person name="Berges H."/>
            <person name="Bidwell S."/>
            <person name="Bisseling T."/>
            <person name="Choisne N."/>
            <person name="Couloux A."/>
            <person name="Denny R."/>
            <person name="Deshpande S."/>
            <person name="Dai X."/>
            <person name="Doyle J.J."/>
            <person name="Dudez A.M."/>
            <person name="Farmer A.D."/>
            <person name="Fouteau S."/>
            <person name="Franken C."/>
            <person name="Gibelin C."/>
            <person name="Gish J."/>
            <person name="Goldstein S."/>
            <person name="Gonzalez A.J."/>
            <person name="Green P.J."/>
            <person name="Hallab A."/>
            <person name="Hartog M."/>
            <person name="Hua A."/>
            <person name="Humphray S.J."/>
            <person name="Jeong D.H."/>
            <person name="Jing Y."/>
            <person name="Jocker A."/>
            <person name="Kenton S.M."/>
            <person name="Kim D.J."/>
            <person name="Klee K."/>
            <person name="Lai H."/>
            <person name="Lang C."/>
            <person name="Lin S."/>
            <person name="Macmil S.L."/>
            <person name="Magdelenat G."/>
            <person name="Matthews L."/>
            <person name="McCorrison J."/>
            <person name="Monaghan E.L."/>
            <person name="Mun J.H."/>
            <person name="Najar F.Z."/>
            <person name="Nicholson C."/>
            <person name="Noirot C."/>
            <person name="O'Bleness M."/>
            <person name="Paule C.R."/>
            <person name="Poulain J."/>
            <person name="Prion F."/>
            <person name="Qin B."/>
            <person name="Qu C."/>
            <person name="Retzel E.F."/>
            <person name="Riddle C."/>
            <person name="Sallet E."/>
            <person name="Samain S."/>
            <person name="Samson N."/>
            <person name="Sanders I."/>
            <person name="Saurat O."/>
            <person name="Scarpelli C."/>
            <person name="Schiex T."/>
            <person name="Segurens B."/>
            <person name="Severin A.J."/>
            <person name="Sherrier D.J."/>
            <person name="Shi R."/>
            <person name="Sims S."/>
            <person name="Singer S.R."/>
            <person name="Sinharoy S."/>
            <person name="Sterck L."/>
            <person name="Viollet A."/>
            <person name="Wang B.B."/>
            <person name="Wang K."/>
            <person name="Wang M."/>
            <person name="Wang X."/>
            <person name="Warfsmann J."/>
            <person name="Weissenbach J."/>
            <person name="White D.D."/>
            <person name="White J.D."/>
            <person name="Wiley G.B."/>
            <person name="Wincker P."/>
            <person name="Xing Y."/>
            <person name="Yang L."/>
            <person name="Yao Z."/>
            <person name="Ying F."/>
            <person name="Zhai J."/>
            <person name="Zhou L."/>
            <person name="Zuber A."/>
            <person name="Denarie J."/>
            <person name="Dixon R.A."/>
            <person name="May G.D."/>
            <person name="Schwartz D.C."/>
            <person name="Rogers J."/>
            <person name="Quetier F."/>
            <person name="Town C.D."/>
            <person name="Roe B.A."/>
        </authorList>
    </citation>
    <scope>NUCLEOTIDE SEQUENCE [LARGE SCALE GENOMIC DNA]</scope>
    <source>
        <strain evidence="14">A17</strain>
        <strain evidence="16 17">cv. Jemalong A17</strain>
    </source>
</reference>
<feature type="compositionally biased region" description="Basic and acidic residues" evidence="12">
    <location>
        <begin position="212"/>
        <end position="227"/>
    </location>
</feature>
<dbReference type="AlphaFoldDB" id="G7KG90"/>
<dbReference type="KEGG" id="mtr:11436300"/>
<reference evidence="15" key="5">
    <citation type="journal article" date="2018" name="Nat. Plants">
        <title>Whole-genome landscape of Medicago truncatula symbiotic genes.</title>
        <authorList>
            <person name="Pecrix Y."/>
            <person name="Gamas P."/>
            <person name="Carrere S."/>
        </authorList>
    </citation>
    <scope>NUCLEOTIDE SEQUENCE</scope>
    <source>
        <tissue evidence="15">Leaves</tissue>
    </source>
</reference>
<dbReference type="PANTHER" id="PTHR22904:SF533">
    <property type="entry name" value="HSP70-HSP90 ORGANIZING PROTEIN 3"/>
    <property type="match status" value="1"/>
</dbReference>
<dbReference type="OrthoDB" id="2423701at2759"/>
<evidence type="ECO:0000313" key="16">
    <source>
        <dbReference type="EnsemblPlants" id="AES94218"/>
    </source>
</evidence>
<evidence type="ECO:0000313" key="15">
    <source>
        <dbReference type="EMBL" id="RHN53721.1"/>
    </source>
</evidence>
<dbReference type="EnsemblPlants" id="AES94218">
    <property type="protein sequence ID" value="AES94218"/>
    <property type="gene ID" value="MTR_5g012030"/>
</dbReference>
<dbReference type="Proteomes" id="UP000002051">
    <property type="component" value="Chromosome 5"/>
</dbReference>
<dbReference type="PROSITE" id="PS50005">
    <property type="entry name" value="TPR"/>
    <property type="match status" value="6"/>
</dbReference>
<feature type="region of interest" description="Disordered" evidence="12">
    <location>
        <begin position="199"/>
        <end position="261"/>
    </location>
</feature>
<keyword evidence="3" id="KW-0963">Cytoplasm</keyword>
<protein>
    <submittedName>
        <fullName evidence="15">Putative Heat shock chaperonin-binding, tetratricopeptide-like helical domain-containing protein</fullName>
    </submittedName>
    <submittedName>
        <fullName evidence="14">Stress-inducible protein, putative</fullName>
    </submittedName>
</protein>
<evidence type="ECO:0000256" key="3">
    <source>
        <dbReference type="ARBA" id="ARBA00022490"/>
    </source>
</evidence>
<dbReference type="InterPro" id="IPR011990">
    <property type="entry name" value="TPR-like_helical_dom_sf"/>
</dbReference>
<dbReference type="eggNOG" id="KOG0548">
    <property type="taxonomic scope" value="Eukaryota"/>
</dbReference>
<dbReference type="ExpressionAtlas" id="G7KG90">
    <property type="expression patterns" value="differential"/>
</dbReference>
<feature type="repeat" description="TPR" evidence="11">
    <location>
        <begin position="460"/>
        <end position="493"/>
    </location>
</feature>
<dbReference type="PANTHER" id="PTHR22904">
    <property type="entry name" value="TPR REPEAT CONTAINING PROTEIN"/>
    <property type="match status" value="1"/>
</dbReference>
<dbReference type="FunFam" id="1.25.40.10:FF:000020">
    <property type="entry name" value="Stress-induced phosphoprotein 1"/>
    <property type="match status" value="1"/>
</dbReference>
<evidence type="ECO:0000256" key="4">
    <source>
        <dbReference type="ARBA" id="ARBA00022553"/>
    </source>
</evidence>
<keyword evidence="7" id="KW-0007">Acetylation</keyword>
<evidence type="ECO:0000256" key="11">
    <source>
        <dbReference type="PROSITE-ProRule" id="PRU00339"/>
    </source>
</evidence>
<evidence type="ECO:0000256" key="8">
    <source>
        <dbReference type="ARBA" id="ARBA00023016"/>
    </source>
</evidence>
<dbReference type="OMA" id="MYSAREN"/>
<evidence type="ECO:0000256" key="1">
    <source>
        <dbReference type="ARBA" id="ARBA00004123"/>
    </source>
</evidence>
<dbReference type="FunFam" id="1.10.260.100:FF:000004">
    <property type="entry name" value="Putative stress-induced-phosphoprotein 1"/>
    <property type="match status" value="1"/>
</dbReference>
<evidence type="ECO:0000256" key="7">
    <source>
        <dbReference type="ARBA" id="ARBA00022990"/>
    </source>
</evidence>
<feature type="domain" description="STI1" evidence="13">
    <location>
        <begin position="139"/>
        <end position="178"/>
    </location>
</feature>
<keyword evidence="9" id="KW-0143">Chaperone</keyword>
<dbReference type="Proteomes" id="UP000265566">
    <property type="component" value="Chromosome 5"/>
</dbReference>
<reference evidence="18" key="4">
    <citation type="journal article" date="2018" name="Nat. Plants">
        <title>Whole-genome landscape of Medicago truncatula symbiotic genes.</title>
        <authorList>
            <person name="Pecrix Y."/>
            <person name="Staton S.E."/>
            <person name="Sallet E."/>
            <person name="Lelandais-Briere C."/>
            <person name="Moreau S."/>
            <person name="Carrere S."/>
            <person name="Blein T."/>
            <person name="Jardinaud M.F."/>
            <person name="Latrasse D."/>
            <person name="Zouine M."/>
            <person name="Zahm M."/>
            <person name="Kreplak J."/>
            <person name="Mayjonade B."/>
            <person name="Satge C."/>
            <person name="Perez M."/>
            <person name="Cauet S."/>
            <person name="Marande W."/>
            <person name="Chantry-Darmon C."/>
            <person name="Lopez-Roques C."/>
            <person name="Bouchez O."/>
            <person name="Berard A."/>
            <person name="Debelle F."/>
            <person name="Munos S."/>
            <person name="Bendahmane A."/>
            <person name="Berges H."/>
            <person name="Niebel A."/>
            <person name="Buitink J."/>
            <person name="Frugier F."/>
            <person name="Benhamed M."/>
            <person name="Crespi M."/>
            <person name="Gouzy J."/>
            <person name="Gamas P."/>
        </authorList>
    </citation>
    <scope>NUCLEOTIDE SEQUENCE [LARGE SCALE GENOMIC DNA]</scope>
    <source>
        <strain evidence="18">cv. Jemalong A17</strain>
    </source>
</reference>
<feature type="repeat" description="TPR" evidence="11">
    <location>
        <begin position="426"/>
        <end position="459"/>
    </location>
</feature>
<dbReference type="SUPFAM" id="SSF48452">
    <property type="entry name" value="TPR-like"/>
    <property type="match status" value="3"/>
</dbReference>
<organism evidence="14 17">
    <name type="scientific">Medicago truncatula</name>
    <name type="common">Barrel medic</name>
    <name type="synonym">Medicago tribuloides</name>
    <dbReference type="NCBI Taxonomy" id="3880"/>
    <lineage>
        <taxon>Eukaryota</taxon>
        <taxon>Viridiplantae</taxon>
        <taxon>Streptophyta</taxon>
        <taxon>Embryophyta</taxon>
        <taxon>Tracheophyta</taxon>
        <taxon>Spermatophyta</taxon>
        <taxon>Magnoliopsida</taxon>
        <taxon>eudicotyledons</taxon>
        <taxon>Gunneridae</taxon>
        <taxon>Pentapetalae</taxon>
        <taxon>rosids</taxon>
        <taxon>fabids</taxon>
        <taxon>Fabales</taxon>
        <taxon>Fabaceae</taxon>
        <taxon>Papilionoideae</taxon>
        <taxon>50 kb inversion clade</taxon>
        <taxon>NPAAA clade</taxon>
        <taxon>Hologalegina</taxon>
        <taxon>IRL clade</taxon>
        <taxon>Trifolieae</taxon>
        <taxon>Medicago</taxon>
    </lineage>
</organism>
<dbReference type="HOGENOM" id="CLU_000134_46_5_1"/>
<dbReference type="Gene3D" id="1.10.260.100">
    <property type="match status" value="2"/>
</dbReference>
<feature type="repeat" description="TPR" evidence="11">
    <location>
        <begin position="2"/>
        <end position="35"/>
    </location>
</feature>
<dbReference type="Pfam" id="PF13432">
    <property type="entry name" value="TPR_16"/>
    <property type="match status" value="1"/>
</dbReference>
<dbReference type="Pfam" id="PF13414">
    <property type="entry name" value="TPR_11"/>
    <property type="match status" value="2"/>
</dbReference>
<evidence type="ECO:0000256" key="12">
    <source>
        <dbReference type="SAM" id="MobiDB-lite"/>
    </source>
</evidence>
<dbReference type="PROSITE" id="PS50293">
    <property type="entry name" value="TPR_REGION"/>
    <property type="match status" value="1"/>
</dbReference>
<dbReference type="GO" id="GO:0005634">
    <property type="term" value="C:nucleus"/>
    <property type="evidence" value="ECO:0007669"/>
    <property type="project" value="UniProtKB-SubCell"/>
</dbReference>
<dbReference type="SMART" id="SM00727">
    <property type="entry name" value="STI1"/>
    <property type="match status" value="2"/>
</dbReference>
<keyword evidence="8 15" id="KW-0346">Stress response</keyword>
<feature type="repeat" description="TPR" evidence="11">
    <location>
        <begin position="392"/>
        <end position="425"/>
    </location>
</feature>
<dbReference type="FunFam" id="1.25.40.10:FF:000010">
    <property type="entry name" value="Stress-induced phosphoprotein 1"/>
    <property type="match status" value="1"/>
</dbReference>
<reference evidence="14 17" key="2">
    <citation type="journal article" date="2014" name="BMC Genomics">
        <title>An improved genome release (version Mt4.0) for the model legume Medicago truncatula.</title>
        <authorList>
            <person name="Tang H."/>
            <person name="Krishnakumar V."/>
            <person name="Bidwell S."/>
            <person name="Rosen B."/>
            <person name="Chan A."/>
            <person name="Zhou S."/>
            <person name="Gentzbittel L."/>
            <person name="Childs K.L."/>
            <person name="Yandell M."/>
            <person name="Gundlach H."/>
            <person name="Mayer K.F."/>
            <person name="Schwartz D.C."/>
            <person name="Town C.D."/>
        </authorList>
    </citation>
    <scope>GENOME REANNOTATION</scope>
    <source>
        <strain evidence="16 17">cv. Jemalong A17</strain>
    </source>
</reference>
<evidence type="ECO:0000256" key="6">
    <source>
        <dbReference type="ARBA" id="ARBA00022803"/>
    </source>
</evidence>
<dbReference type="Pfam" id="PF00515">
    <property type="entry name" value="TPR_1"/>
    <property type="match status" value="1"/>
</dbReference>
<feature type="compositionally biased region" description="Basic and acidic residues" evidence="12">
    <location>
        <begin position="244"/>
        <end position="261"/>
    </location>
</feature>
<keyword evidence="10" id="KW-0539">Nucleus</keyword>
<evidence type="ECO:0000256" key="9">
    <source>
        <dbReference type="ARBA" id="ARBA00023186"/>
    </source>
</evidence>
<evidence type="ECO:0000256" key="5">
    <source>
        <dbReference type="ARBA" id="ARBA00022737"/>
    </source>
</evidence>
<keyword evidence="4" id="KW-0597">Phosphoprotein</keyword>
<feature type="repeat" description="TPR" evidence="11">
    <location>
        <begin position="70"/>
        <end position="103"/>
    </location>
</feature>
<dbReference type="FunFam" id="1.10.260.100:FF:000002">
    <property type="entry name" value="Stress-induced-phosphoprotein 1 (Hsp70/Hsp90-organizing)"/>
    <property type="match status" value="1"/>
</dbReference>
<dbReference type="Gramene" id="rna28659">
    <property type="protein sequence ID" value="RHN53721.1"/>
    <property type="gene ID" value="gene28659"/>
</dbReference>
<proteinExistence type="predicted"/>
<dbReference type="EMBL" id="CM001221">
    <property type="protein sequence ID" value="AES94218.1"/>
    <property type="molecule type" value="Genomic_DNA"/>
</dbReference>
<dbReference type="Pfam" id="PF17830">
    <property type="entry name" value="STI1-HOP_DP"/>
    <property type="match status" value="2"/>
</dbReference>
<evidence type="ECO:0000313" key="18">
    <source>
        <dbReference type="Proteomes" id="UP000265566"/>
    </source>
</evidence>
<dbReference type="InterPro" id="IPR006636">
    <property type="entry name" value="STI1_HS-bd"/>
</dbReference>
<name>G7KG90_MEDTR</name>
<keyword evidence="5" id="KW-0677">Repeat</keyword>
<evidence type="ECO:0000313" key="17">
    <source>
        <dbReference type="Proteomes" id="UP000002051"/>
    </source>
</evidence>
<feature type="compositionally biased region" description="Acidic residues" evidence="12">
    <location>
        <begin position="228"/>
        <end position="243"/>
    </location>
</feature>
<keyword evidence="17" id="KW-1185">Reference proteome</keyword>
<comment type="subcellular location">
    <subcellularLocation>
        <location evidence="2">Cytoplasm</location>
    </subcellularLocation>
    <subcellularLocation>
        <location evidence="1">Nucleus</location>
    </subcellularLocation>
</comment>
<sequence>MADEAKAKGNAAFSSGDFSTAIRHFSEAIDLSPTNHVLYSNRSAAYASLQNYTDALTDAKKTVELKPDWSKGYSRLGAAHLGLSQYDDAVSAYKKGLEIDPNNEPLKSGLADAQKAAAASFSRPRSAPGANPFGDAFSGPEMWAKLTADPTTRVYLQQPDFVKMMQDIQKDPNNLNLYLKDQRVMQAFGVLLNVKIGRGGDDVDMPDMPSSSERKRAAEPEVTKQPEVEPEPEPEPMEVADEEKEVKQRKADAQKEKEAGNAAYKKKDFDTAIQHYSKALELDDEDVSFLTNRAAVYLEMGKYEDCIKDCDKAVERGRELRADYKMIARALTRKGTAMGKTAKCSKDYEPVIETYQKALTEHRNPDTLKKLNEAEKAKKELEQQEYFDPNLADEEREKGNEYFKQQKYPEAIKHYTESIKRNPQNPKAYSNRAACYTKLGAMPEGLKDAEKCIELDPTFTKGYTRKGAVQFFMKEYEKALETYQEGLKHDANNQELLEGVRSCVKQINRTSRGDVTPEELKERQAKAMSDPEIQNILQDPVMRQVLVDFQENPKAAQEHTKNPGVMDKIQKLISAGIVQMK</sequence>
<evidence type="ECO:0000256" key="2">
    <source>
        <dbReference type="ARBA" id="ARBA00004496"/>
    </source>
</evidence>
<accession>G7KG90</accession>
<reference evidence="16" key="3">
    <citation type="submission" date="2015-04" db="UniProtKB">
        <authorList>
            <consortium name="EnsemblPlants"/>
        </authorList>
    </citation>
    <scope>IDENTIFICATION</scope>
    <source>
        <strain evidence="16">cv. Jemalong A17</strain>
    </source>
</reference>